<reference evidence="1" key="1">
    <citation type="journal article" date="2021" name="Sci. Rep.">
        <title>Diploid genomic architecture of Nitzschia inconspicua, an elite biomass production diatom.</title>
        <authorList>
            <person name="Oliver A."/>
            <person name="Podell S."/>
            <person name="Pinowska A."/>
            <person name="Traller J.C."/>
            <person name="Smith S.R."/>
            <person name="McClure R."/>
            <person name="Beliaev A."/>
            <person name="Bohutskyi P."/>
            <person name="Hill E.A."/>
            <person name="Rabines A."/>
            <person name="Zheng H."/>
            <person name="Allen L.Z."/>
            <person name="Kuo A."/>
            <person name="Grigoriev I.V."/>
            <person name="Allen A.E."/>
            <person name="Hazlebeck D."/>
            <person name="Allen E.E."/>
        </authorList>
    </citation>
    <scope>NUCLEOTIDE SEQUENCE</scope>
    <source>
        <strain evidence="1">Hildebrandi</strain>
    </source>
</reference>
<comment type="caution">
    <text evidence="1">The sequence shown here is derived from an EMBL/GenBank/DDBJ whole genome shotgun (WGS) entry which is preliminary data.</text>
</comment>
<name>A0A9K3LZS7_9STRA</name>
<evidence type="ECO:0000313" key="2">
    <source>
        <dbReference type="Proteomes" id="UP000693970"/>
    </source>
</evidence>
<dbReference type="Proteomes" id="UP000693970">
    <property type="component" value="Unassembled WGS sequence"/>
</dbReference>
<dbReference type="AlphaFoldDB" id="A0A9K3LZS7"/>
<accession>A0A9K3LZS7</accession>
<dbReference type="EMBL" id="JAGRRH010000005">
    <property type="protein sequence ID" value="KAG7369616.1"/>
    <property type="molecule type" value="Genomic_DNA"/>
</dbReference>
<keyword evidence="2" id="KW-1185">Reference proteome</keyword>
<proteinExistence type="predicted"/>
<sequence>MSMWKDFFSEVDQTSRTLRQTHFLEPFVHLLEPGRVRSFVSRSFDKIVLVRGLFPSTNAAQTLSKAAAGIVCSKTLIMVALRRSSPLSLEFGQTLPKVLQQKGGSKDRS</sequence>
<organism evidence="1 2">
    <name type="scientific">Nitzschia inconspicua</name>
    <dbReference type="NCBI Taxonomy" id="303405"/>
    <lineage>
        <taxon>Eukaryota</taxon>
        <taxon>Sar</taxon>
        <taxon>Stramenopiles</taxon>
        <taxon>Ochrophyta</taxon>
        <taxon>Bacillariophyta</taxon>
        <taxon>Bacillariophyceae</taxon>
        <taxon>Bacillariophycidae</taxon>
        <taxon>Bacillariales</taxon>
        <taxon>Bacillariaceae</taxon>
        <taxon>Nitzschia</taxon>
    </lineage>
</organism>
<gene>
    <name evidence="1" type="ORF">IV203_027362</name>
</gene>
<evidence type="ECO:0000313" key="1">
    <source>
        <dbReference type="EMBL" id="KAG7369616.1"/>
    </source>
</evidence>
<reference evidence="1" key="2">
    <citation type="submission" date="2021-04" db="EMBL/GenBank/DDBJ databases">
        <authorList>
            <person name="Podell S."/>
        </authorList>
    </citation>
    <scope>NUCLEOTIDE SEQUENCE</scope>
    <source>
        <strain evidence="1">Hildebrandi</strain>
    </source>
</reference>
<protein>
    <submittedName>
        <fullName evidence="1">Uncharacterized protein</fullName>
    </submittedName>
</protein>